<feature type="region of interest" description="Disordered" evidence="2">
    <location>
        <begin position="260"/>
        <end position="287"/>
    </location>
</feature>
<dbReference type="EMBL" id="BPVZ01000103">
    <property type="protein sequence ID" value="GKV33897.1"/>
    <property type="molecule type" value="Genomic_DNA"/>
</dbReference>
<organism evidence="4 5">
    <name type="scientific">Rubroshorea leprosula</name>
    <dbReference type="NCBI Taxonomy" id="152421"/>
    <lineage>
        <taxon>Eukaryota</taxon>
        <taxon>Viridiplantae</taxon>
        <taxon>Streptophyta</taxon>
        <taxon>Embryophyta</taxon>
        <taxon>Tracheophyta</taxon>
        <taxon>Spermatophyta</taxon>
        <taxon>Magnoliopsida</taxon>
        <taxon>eudicotyledons</taxon>
        <taxon>Gunneridae</taxon>
        <taxon>Pentapetalae</taxon>
        <taxon>rosids</taxon>
        <taxon>malvids</taxon>
        <taxon>Malvales</taxon>
        <taxon>Dipterocarpaceae</taxon>
        <taxon>Rubroshorea</taxon>
    </lineage>
</organism>
<feature type="domain" description="RING-type" evidence="3">
    <location>
        <begin position="298"/>
        <end position="336"/>
    </location>
</feature>
<dbReference type="PANTHER" id="PTHR46629">
    <property type="entry name" value="OS01G0917900 PROTEIN"/>
    <property type="match status" value="1"/>
</dbReference>
<keyword evidence="1" id="KW-0479">Metal-binding</keyword>
<dbReference type="InterPro" id="IPR013083">
    <property type="entry name" value="Znf_RING/FYVE/PHD"/>
</dbReference>
<evidence type="ECO:0000256" key="1">
    <source>
        <dbReference type="PROSITE-ProRule" id="PRU00175"/>
    </source>
</evidence>
<feature type="region of interest" description="Disordered" evidence="2">
    <location>
        <begin position="159"/>
        <end position="200"/>
    </location>
</feature>
<dbReference type="InterPro" id="IPR001841">
    <property type="entry name" value="Znf_RING"/>
</dbReference>
<gene>
    <name evidence="4" type="ORF">SLEP1_g42340</name>
</gene>
<feature type="compositionally biased region" description="Acidic residues" evidence="2">
    <location>
        <begin position="268"/>
        <end position="287"/>
    </location>
</feature>
<keyword evidence="1" id="KW-0863">Zinc-finger</keyword>
<protein>
    <recommendedName>
        <fullName evidence="3">RING-type domain-containing protein</fullName>
    </recommendedName>
</protein>
<dbReference type="PROSITE" id="PS50089">
    <property type="entry name" value="ZF_RING_2"/>
    <property type="match status" value="1"/>
</dbReference>
<evidence type="ECO:0000313" key="4">
    <source>
        <dbReference type="EMBL" id="GKV33897.1"/>
    </source>
</evidence>
<evidence type="ECO:0000259" key="3">
    <source>
        <dbReference type="PROSITE" id="PS50089"/>
    </source>
</evidence>
<name>A0AAV5LAX0_9ROSI</name>
<keyword evidence="1" id="KW-0862">Zinc</keyword>
<dbReference type="Pfam" id="PF13920">
    <property type="entry name" value="zf-C3HC4_3"/>
    <property type="match status" value="1"/>
</dbReference>
<feature type="compositionally biased region" description="Polar residues" evidence="2">
    <location>
        <begin position="100"/>
        <end position="110"/>
    </location>
</feature>
<dbReference type="Proteomes" id="UP001054252">
    <property type="component" value="Unassembled WGS sequence"/>
</dbReference>
<dbReference type="GO" id="GO:0008270">
    <property type="term" value="F:zinc ion binding"/>
    <property type="evidence" value="ECO:0007669"/>
    <property type="project" value="UniProtKB-KW"/>
</dbReference>
<dbReference type="AlphaFoldDB" id="A0AAV5LAX0"/>
<feature type="region of interest" description="Disordered" evidence="2">
    <location>
        <begin position="100"/>
        <end position="142"/>
    </location>
</feature>
<accession>A0AAV5LAX0</accession>
<evidence type="ECO:0000256" key="2">
    <source>
        <dbReference type="SAM" id="MobiDB-lite"/>
    </source>
</evidence>
<dbReference type="SMART" id="SM00184">
    <property type="entry name" value="RING"/>
    <property type="match status" value="1"/>
</dbReference>
<dbReference type="SUPFAM" id="SSF57850">
    <property type="entry name" value="RING/U-box"/>
    <property type="match status" value="1"/>
</dbReference>
<reference evidence="4 5" key="1">
    <citation type="journal article" date="2021" name="Commun. Biol.">
        <title>The genome of Shorea leprosula (Dipterocarpaceae) highlights the ecological relevance of drought in aseasonal tropical rainforests.</title>
        <authorList>
            <person name="Ng K.K.S."/>
            <person name="Kobayashi M.J."/>
            <person name="Fawcett J.A."/>
            <person name="Hatakeyama M."/>
            <person name="Paape T."/>
            <person name="Ng C.H."/>
            <person name="Ang C.C."/>
            <person name="Tnah L.H."/>
            <person name="Lee C.T."/>
            <person name="Nishiyama T."/>
            <person name="Sese J."/>
            <person name="O'Brien M.J."/>
            <person name="Copetti D."/>
            <person name="Mohd Noor M.I."/>
            <person name="Ong R.C."/>
            <person name="Putra M."/>
            <person name="Sireger I.Z."/>
            <person name="Indrioko S."/>
            <person name="Kosugi Y."/>
            <person name="Izuno A."/>
            <person name="Isagi Y."/>
            <person name="Lee S.L."/>
            <person name="Shimizu K.K."/>
        </authorList>
    </citation>
    <scope>NUCLEOTIDE SEQUENCE [LARGE SCALE GENOMIC DNA]</scope>
    <source>
        <strain evidence="4">214</strain>
    </source>
</reference>
<dbReference type="CDD" id="cd16449">
    <property type="entry name" value="RING-HC"/>
    <property type="match status" value="1"/>
</dbReference>
<feature type="region of interest" description="Disordered" evidence="2">
    <location>
        <begin position="223"/>
        <end position="242"/>
    </location>
</feature>
<sequence length="346" mass="39022">MEGAHRYRKLSLLEQKSAVDKSRNTLTGLTLDAVLSGTGTGMGTKQQRHHHHSHHQSRALLDIIRGEAPHKDKKSWKNFRDKLRLKRAGAAWMSTIHTPTSDISIPNNRSQLKRRSSFNRPEESLEPIPISDPPAPTSRPQLTYRSSTRIGISLSVHDDHADIGMPCDGSPRWSFRPQISRHNSTRFPGSNEDDDSASERRRLGEALTEMRVMSAREAVVAQEAAEAEAAATEKEEEEAEPVRTSLMDLLEENDREMGLTGSRYAMGDSDEEKEEEEEEEEYYDDAVEEDSGGIEYPCCVCMVRHKSAAFIPCGHTFCRLCSRELWVQRGNCPLCNGFILEILDIF</sequence>
<dbReference type="Gene3D" id="3.30.40.10">
    <property type="entry name" value="Zinc/RING finger domain, C3HC4 (zinc finger)"/>
    <property type="match status" value="1"/>
</dbReference>
<comment type="caution">
    <text evidence="4">The sequence shown here is derived from an EMBL/GenBank/DDBJ whole genome shotgun (WGS) entry which is preliminary data.</text>
</comment>
<evidence type="ECO:0000313" key="5">
    <source>
        <dbReference type="Proteomes" id="UP001054252"/>
    </source>
</evidence>
<keyword evidence="5" id="KW-1185">Reference proteome</keyword>
<proteinExistence type="predicted"/>